<dbReference type="Gene3D" id="3.50.50.60">
    <property type="entry name" value="FAD/NAD(P)-binding domain"/>
    <property type="match status" value="1"/>
</dbReference>
<dbReference type="SUPFAM" id="SSF51905">
    <property type="entry name" value="FAD/NAD(P)-binding domain"/>
    <property type="match status" value="1"/>
</dbReference>
<dbReference type="EnsemblBacteria" id="ABC21820">
    <property type="protein sequence ID" value="ABC21820"/>
    <property type="gene ID" value="Rru_A1019"/>
</dbReference>
<proteinExistence type="predicted"/>
<reference evidence="3 4" key="1">
    <citation type="journal article" date="2011" name="Stand. Genomic Sci.">
        <title>Complete genome sequence of Rhodospirillum rubrum type strain (S1).</title>
        <authorList>
            <person name="Munk A.C."/>
            <person name="Copeland A."/>
            <person name="Lucas S."/>
            <person name="Lapidus A."/>
            <person name="Del Rio T.G."/>
            <person name="Barry K."/>
            <person name="Detter J.C."/>
            <person name="Hammon N."/>
            <person name="Israni S."/>
            <person name="Pitluck S."/>
            <person name="Brettin T."/>
            <person name="Bruce D."/>
            <person name="Han C."/>
            <person name="Tapia R."/>
            <person name="Gilna P."/>
            <person name="Schmutz J."/>
            <person name="Larimer F."/>
            <person name="Land M."/>
            <person name="Kyrpides N.C."/>
            <person name="Mavromatis K."/>
            <person name="Richardson P."/>
            <person name="Rohde M."/>
            <person name="Goker M."/>
            <person name="Klenk H.P."/>
            <person name="Zhang Y."/>
            <person name="Roberts G.P."/>
            <person name="Reslewic S."/>
            <person name="Schwartz D.C."/>
        </authorList>
    </citation>
    <scope>NUCLEOTIDE SEQUENCE [LARGE SCALE GENOMIC DNA]</scope>
    <source>
        <strain evidence="4">ATCC 11170 / ATH 1.1.1 / DSM 467 / LMG 4362 / NCIMB 8255 / S1</strain>
    </source>
</reference>
<dbReference type="GO" id="GO:0005737">
    <property type="term" value="C:cytoplasm"/>
    <property type="evidence" value="ECO:0007669"/>
    <property type="project" value="TreeGrafter"/>
</dbReference>
<dbReference type="PhylomeDB" id="Q2RVM5"/>
<dbReference type="HOGENOM" id="CLU_007884_3_0_5"/>
<dbReference type="AlphaFoldDB" id="Q2RVM5"/>
<dbReference type="eggNOG" id="COG0665">
    <property type="taxonomic scope" value="Bacteria"/>
</dbReference>
<dbReference type="PANTHER" id="PTHR13847">
    <property type="entry name" value="SARCOSINE DEHYDROGENASE-RELATED"/>
    <property type="match status" value="1"/>
</dbReference>
<dbReference type="PRINTS" id="PR00411">
    <property type="entry name" value="PNDRDTASEI"/>
</dbReference>
<dbReference type="Pfam" id="PF01266">
    <property type="entry name" value="DAO"/>
    <property type="match status" value="1"/>
</dbReference>
<sequence>MTSRPANWYSDTAISAPERPPLAGEARADVCVVGAGMTGSAAALFLAERGLSVRVIEAESVGFGASGRSGGQLIAGYAAEMATVERLLPEARSRLYWDLGVEAVDLTRALVARHAIACDFTDGHIHAGFKPRHIGALEEMIRGWEGYGYPGLEWLDGAAIGRAVAAPGYLAGVRDRRGGHLHPLNYTLGLAKAAEAAGAVFHESSPYLGHEETAQGVVVRTPAGLVRARWLILAGNAYFKDRPRGLAATVMPVGTYIIATEPLGEARARALIPGGEAVADIAFVLNYYRLTRDHRLLFGGGVSYSRIDPLSIRRTLGATMVRTFPQLAGVGLSHAWGGHVAITVNRLPHFGRIGKRCLFAHGFSGHGVGLTGLAGKLMAEVVAGSEERFDLMARIPHLSFPGGRSLRLPLLVLGSTWLRLRDLL</sequence>
<evidence type="ECO:0000313" key="3">
    <source>
        <dbReference type="EMBL" id="ABC21820.1"/>
    </source>
</evidence>
<dbReference type="PATRIC" id="fig|269796.9.peg.1074"/>
<accession>Q2RVM5</accession>
<protein>
    <submittedName>
        <fullName evidence="3">FAD dependent oxidoreductase</fullName>
    </submittedName>
</protein>
<dbReference type="PANTHER" id="PTHR13847:SF281">
    <property type="entry name" value="FAD DEPENDENT OXIDOREDUCTASE DOMAIN-CONTAINING PROTEIN"/>
    <property type="match status" value="1"/>
</dbReference>
<evidence type="ECO:0000256" key="1">
    <source>
        <dbReference type="ARBA" id="ARBA00023002"/>
    </source>
</evidence>
<dbReference type="STRING" id="269796.Rru_A1019"/>
<keyword evidence="4" id="KW-1185">Reference proteome</keyword>
<evidence type="ECO:0000313" key="4">
    <source>
        <dbReference type="Proteomes" id="UP000001929"/>
    </source>
</evidence>
<dbReference type="KEGG" id="rru:Rru_A1019"/>
<dbReference type="InterPro" id="IPR036188">
    <property type="entry name" value="FAD/NAD-bd_sf"/>
</dbReference>
<gene>
    <name evidence="3" type="ordered locus">Rru_A1019</name>
</gene>
<dbReference type="EMBL" id="CP000230">
    <property type="protein sequence ID" value="ABC21820.1"/>
    <property type="molecule type" value="Genomic_DNA"/>
</dbReference>
<dbReference type="Proteomes" id="UP000001929">
    <property type="component" value="Chromosome"/>
</dbReference>
<dbReference type="Gene3D" id="3.30.9.10">
    <property type="entry name" value="D-Amino Acid Oxidase, subunit A, domain 2"/>
    <property type="match status" value="1"/>
</dbReference>
<feature type="domain" description="FAD dependent oxidoreductase" evidence="2">
    <location>
        <begin position="29"/>
        <end position="380"/>
    </location>
</feature>
<evidence type="ECO:0000259" key="2">
    <source>
        <dbReference type="Pfam" id="PF01266"/>
    </source>
</evidence>
<dbReference type="InterPro" id="IPR006076">
    <property type="entry name" value="FAD-dep_OxRdtase"/>
</dbReference>
<organism evidence="3 4">
    <name type="scientific">Rhodospirillum rubrum (strain ATCC 11170 / ATH 1.1.1 / DSM 467 / LMG 4362 / NCIMB 8255 / S1)</name>
    <dbReference type="NCBI Taxonomy" id="269796"/>
    <lineage>
        <taxon>Bacteria</taxon>
        <taxon>Pseudomonadati</taxon>
        <taxon>Pseudomonadota</taxon>
        <taxon>Alphaproteobacteria</taxon>
        <taxon>Rhodospirillales</taxon>
        <taxon>Rhodospirillaceae</taxon>
        <taxon>Rhodospirillum</taxon>
    </lineage>
</organism>
<name>Q2RVM5_RHORT</name>
<dbReference type="RefSeq" id="WP_011388774.1">
    <property type="nucleotide sequence ID" value="NC_007643.1"/>
</dbReference>
<dbReference type="GO" id="GO:0016491">
    <property type="term" value="F:oxidoreductase activity"/>
    <property type="evidence" value="ECO:0007669"/>
    <property type="project" value="UniProtKB-KW"/>
</dbReference>
<keyword evidence="1" id="KW-0560">Oxidoreductase</keyword>